<keyword evidence="1" id="KW-0815">Transposition</keyword>
<evidence type="ECO:0000256" key="6">
    <source>
        <dbReference type="ARBA" id="ARBA00023172"/>
    </source>
</evidence>
<reference evidence="10" key="2">
    <citation type="submission" date="2023-06" db="EMBL/GenBank/DDBJ databases">
        <authorList>
            <person name="Ma L."/>
            <person name="Liu K.-W."/>
            <person name="Li Z."/>
            <person name="Hsiao Y.-Y."/>
            <person name="Qi Y."/>
            <person name="Fu T."/>
            <person name="Tang G."/>
            <person name="Zhang D."/>
            <person name="Sun W.-H."/>
            <person name="Liu D.-K."/>
            <person name="Li Y."/>
            <person name="Chen G.-Z."/>
            <person name="Liu X.-D."/>
            <person name="Liao X.-Y."/>
            <person name="Jiang Y.-T."/>
            <person name="Yu X."/>
            <person name="Hao Y."/>
            <person name="Huang J."/>
            <person name="Zhao X.-W."/>
            <person name="Ke S."/>
            <person name="Chen Y.-Y."/>
            <person name="Wu W.-L."/>
            <person name="Hsu J.-L."/>
            <person name="Lin Y.-F."/>
            <person name="Huang M.-D."/>
            <person name="Li C.-Y."/>
            <person name="Huang L."/>
            <person name="Wang Z.-W."/>
            <person name="Zhao X."/>
            <person name="Zhong W.-Y."/>
            <person name="Peng D.-H."/>
            <person name="Ahmad S."/>
            <person name="Lan S."/>
            <person name="Zhang J.-S."/>
            <person name="Tsai W.-C."/>
            <person name="Van De Peer Y."/>
            <person name="Liu Z.-J."/>
        </authorList>
    </citation>
    <scope>NUCLEOTIDE SEQUENCE</scope>
    <source>
        <strain evidence="10">SCP</strain>
        <tissue evidence="10">Leaves</tissue>
    </source>
</reference>
<feature type="compositionally biased region" description="Basic residues" evidence="8">
    <location>
        <begin position="812"/>
        <end position="825"/>
    </location>
</feature>
<dbReference type="PANTHER" id="PTHR31973:SF188">
    <property type="entry name" value="POLYPROTEIN, PUTATIVE-RELATED"/>
    <property type="match status" value="1"/>
</dbReference>
<evidence type="ECO:0000256" key="7">
    <source>
        <dbReference type="PROSITE-ProRule" id="PRU00325"/>
    </source>
</evidence>
<feature type="compositionally biased region" description="Polar residues" evidence="8">
    <location>
        <begin position="161"/>
        <end position="172"/>
    </location>
</feature>
<dbReference type="InterPro" id="IPR001207">
    <property type="entry name" value="Transposase_mutator"/>
</dbReference>
<feature type="region of interest" description="Disordered" evidence="8">
    <location>
        <begin position="188"/>
        <end position="224"/>
    </location>
</feature>
<keyword evidence="11" id="KW-1185">Reference proteome</keyword>
<dbReference type="InterPro" id="IPR018289">
    <property type="entry name" value="MULE_transposase_dom"/>
</dbReference>
<protein>
    <recommendedName>
        <fullName evidence="9">SWIM-type domain-containing protein</fullName>
    </recommendedName>
</protein>
<dbReference type="GO" id="GO:0003677">
    <property type="term" value="F:DNA binding"/>
    <property type="evidence" value="ECO:0007669"/>
    <property type="project" value="UniProtKB-KW"/>
</dbReference>
<dbReference type="InterPro" id="IPR006564">
    <property type="entry name" value="Znf_PMZ"/>
</dbReference>
<evidence type="ECO:0000256" key="8">
    <source>
        <dbReference type="SAM" id="MobiDB-lite"/>
    </source>
</evidence>
<feature type="region of interest" description="Disordered" evidence="8">
    <location>
        <begin position="806"/>
        <end position="834"/>
    </location>
</feature>
<feature type="region of interest" description="Disordered" evidence="8">
    <location>
        <begin position="78"/>
        <end position="176"/>
    </location>
</feature>
<proteinExistence type="predicted"/>
<evidence type="ECO:0000259" key="9">
    <source>
        <dbReference type="PROSITE" id="PS50966"/>
    </source>
</evidence>
<dbReference type="Pfam" id="PF04434">
    <property type="entry name" value="SWIM"/>
    <property type="match status" value="1"/>
</dbReference>
<gene>
    <name evidence="10" type="ORF">QJS04_geneDACA016209</name>
</gene>
<dbReference type="GO" id="GO:0008270">
    <property type="term" value="F:zinc ion binding"/>
    <property type="evidence" value="ECO:0007669"/>
    <property type="project" value="UniProtKB-KW"/>
</dbReference>
<feature type="compositionally biased region" description="Basic residues" evidence="8">
    <location>
        <begin position="752"/>
        <end position="761"/>
    </location>
</feature>
<dbReference type="SMART" id="SM00575">
    <property type="entry name" value="ZnF_PMZ"/>
    <property type="match status" value="1"/>
</dbReference>
<feature type="compositionally biased region" description="Basic and acidic residues" evidence="8">
    <location>
        <begin position="894"/>
        <end position="905"/>
    </location>
</feature>
<dbReference type="AlphaFoldDB" id="A0AAV9AJG2"/>
<accession>A0AAV9AJG2</accession>
<evidence type="ECO:0000313" key="10">
    <source>
        <dbReference type="EMBL" id="KAK1264286.1"/>
    </source>
</evidence>
<reference evidence="10" key="1">
    <citation type="journal article" date="2023" name="Nat. Commun.">
        <title>Diploid and tetraploid genomes of Acorus and the evolution of monocots.</title>
        <authorList>
            <person name="Ma L."/>
            <person name="Liu K.W."/>
            <person name="Li Z."/>
            <person name="Hsiao Y.Y."/>
            <person name="Qi Y."/>
            <person name="Fu T."/>
            <person name="Tang G.D."/>
            <person name="Zhang D."/>
            <person name="Sun W.H."/>
            <person name="Liu D.K."/>
            <person name="Li Y."/>
            <person name="Chen G.Z."/>
            <person name="Liu X.D."/>
            <person name="Liao X.Y."/>
            <person name="Jiang Y.T."/>
            <person name="Yu X."/>
            <person name="Hao Y."/>
            <person name="Huang J."/>
            <person name="Zhao X.W."/>
            <person name="Ke S."/>
            <person name="Chen Y.Y."/>
            <person name="Wu W.L."/>
            <person name="Hsu J.L."/>
            <person name="Lin Y.F."/>
            <person name="Huang M.D."/>
            <person name="Li C.Y."/>
            <person name="Huang L."/>
            <person name="Wang Z.W."/>
            <person name="Zhao X."/>
            <person name="Zhong W.Y."/>
            <person name="Peng D.H."/>
            <person name="Ahmad S."/>
            <person name="Lan S."/>
            <person name="Zhang J.S."/>
            <person name="Tsai W.C."/>
            <person name="Van de Peer Y."/>
            <person name="Liu Z.J."/>
        </authorList>
    </citation>
    <scope>NUCLEOTIDE SEQUENCE</scope>
    <source>
        <strain evidence="10">SCP</strain>
    </source>
</reference>
<dbReference type="EMBL" id="JAUJYN010000009">
    <property type="protein sequence ID" value="KAK1264286.1"/>
    <property type="molecule type" value="Genomic_DNA"/>
</dbReference>
<evidence type="ECO:0000256" key="5">
    <source>
        <dbReference type="ARBA" id="ARBA00023125"/>
    </source>
</evidence>
<dbReference type="InterPro" id="IPR007527">
    <property type="entry name" value="Znf_SWIM"/>
</dbReference>
<organism evidence="10 11">
    <name type="scientific">Acorus gramineus</name>
    <name type="common">Dwarf sweet flag</name>
    <dbReference type="NCBI Taxonomy" id="55184"/>
    <lineage>
        <taxon>Eukaryota</taxon>
        <taxon>Viridiplantae</taxon>
        <taxon>Streptophyta</taxon>
        <taxon>Embryophyta</taxon>
        <taxon>Tracheophyta</taxon>
        <taxon>Spermatophyta</taxon>
        <taxon>Magnoliopsida</taxon>
        <taxon>Liliopsida</taxon>
        <taxon>Acoraceae</taxon>
        <taxon>Acorus</taxon>
    </lineage>
</organism>
<dbReference type="GO" id="GO:0006313">
    <property type="term" value="P:DNA transposition"/>
    <property type="evidence" value="ECO:0007669"/>
    <property type="project" value="InterPro"/>
</dbReference>
<keyword evidence="4" id="KW-0862">Zinc</keyword>
<feature type="region of interest" description="Disordered" evidence="8">
    <location>
        <begin position="745"/>
        <end position="768"/>
    </location>
</feature>
<feature type="region of interest" description="Disordered" evidence="8">
    <location>
        <begin position="886"/>
        <end position="905"/>
    </location>
</feature>
<dbReference type="PROSITE" id="PS01007">
    <property type="entry name" value="TRANSPOSASE_MUTATOR"/>
    <property type="match status" value="1"/>
</dbReference>
<keyword evidence="2" id="KW-0479">Metal-binding</keyword>
<dbReference type="Pfam" id="PF10551">
    <property type="entry name" value="MULE"/>
    <property type="match status" value="1"/>
</dbReference>
<dbReference type="Proteomes" id="UP001179952">
    <property type="component" value="Unassembled WGS sequence"/>
</dbReference>
<dbReference type="PROSITE" id="PS50966">
    <property type="entry name" value="ZF_SWIM"/>
    <property type="match status" value="1"/>
</dbReference>
<dbReference type="Pfam" id="PF03108">
    <property type="entry name" value="DBD_Tnp_Mut"/>
    <property type="match status" value="1"/>
</dbReference>
<evidence type="ECO:0000256" key="4">
    <source>
        <dbReference type="ARBA" id="ARBA00022833"/>
    </source>
</evidence>
<keyword evidence="5" id="KW-0238">DNA-binding</keyword>
<evidence type="ECO:0000256" key="2">
    <source>
        <dbReference type="ARBA" id="ARBA00022723"/>
    </source>
</evidence>
<evidence type="ECO:0000256" key="3">
    <source>
        <dbReference type="ARBA" id="ARBA00022771"/>
    </source>
</evidence>
<dbReference type="InterPro" id="IPR004332">
    <property type="entry name" value="Transposase_MuDR"/>
</dbReference>
<keyword evidence="6" id="KW-0233">DNA recombination</keyword>
<dbReference type="PANTHER" id="PTHR31973">
    <property type="entry name" value="POLYPROTEIN, PUTATIVE-RELATED"/>
    <property type="match status" value="1"/>
</dbReference>
<evidence type="ECO:0000256" key="1">
    <source>
        <dbReference type="ARBA" id="ARBA00022578"/>
    </source>
</evidence>
<feature type="domain" description="SWIM-type" evidence="9">
    <location>
        <begin position="667"/>
        <end position="701"/>
    </location>
</feature>
<sequence>MMNEEHCNMLTLAEEVIYVSQWAAGHNVVFYMKISKSSPLKYEMLTTDIQLSKLFRENSVTRKFSIWLSVEEGGKQVMSPRRKSLRQMSARYHAQSSKQVGSPSMVNLDEDGSDSEPVNPVDEEPVDARYHGDIDSDAESNQPVADPYQLDFQTSDRESDQPIQPSVEQSKPIQEYDDEEIAIDHDEEWEQSNSGHEIDGARTASSFGDSTNVPPGSDESMSEGVQDYEGELVEIDKDAPEIAVGTTFKDVDEYRLCLRMYVISKQSEFIFMKNDQLRVTVGCPMHGCPWRVHASRLQDGVTFQVKTMNAKHTCSNMKKVDSKMASSAWICDKILDNVKSNAKKSIVDFQKDLQKQFNIKVPYHRVWAAREMALEKIHGKMEDSYKQIPDLHNQLLKLNPGSVVKFFICFAACSTGFLVGCRPVIGVDGCHLKGKYKGVLLAATSIDGNHGIFPIAYAVCEGESAETWTWFLECLKEAIGEREGLVFLSDMDKGIQSSIATVYPKSEHRMCMRHIYKNFCKKWPGEFYKTASWEAARSFTRLEFEIALERIKGVDIGAAKYLTDITAVWSRHQFGLSGRCHYITNNLSESFNAFIGEVREFPVVELIDMIRQKIMMKLDTRRRCGLRWKHPLVPNALKYIQDVRKMTNQFIVRRSDDYRAEVISPTHRAVVDLEAMTCSCNRWQLTGLPCSHATALVQEIRGLDILKFIDQCYFIDTYRATYEMRVNPLVDRALWEHVHLPYTVLPPESRRPRGRPKKKRIRDPNELKKTKRMHKCGRCGNWGHHRSSCKESLKCIEIQRSQTVGSQAVTRPPRKLVPRRRTKKKSGADGQSNVVVNTESHAHISSQVSANISENCSMRHYPIECTSKRLVKVGVVVGYREFQKLKQRGRRGRKTDLEREMRQTL</sequence>
<feature type="compositionally biased region" description="Polar residues" evidence="8">
    <location>
        <begin position="203"/>
        <end position="214"/>
    </location>
</feature>
<comment type="caution">
    <text evidence="10">The sequence shown here is derived from an EMBL/GenBank/DDBJ whole genome shotgun (WGS) entry which is preliminary data.</text>
</comment>
<name>A0AAV9AJG2_ACOGR</name>
<keyword evidence="3 7" id="KW-0863">Zinc-finger</keyword>
<dbReference type="GO" id="GO:0004803">
    <property type="term" value="F:transposase activity"/>
    <property type="evidence" value="ECO:0007669"/>
    <property type="project" value="InterPro"/>
</dbReference>
<evidence type="ECO:0000313" key="11">
    <source>
        <dbReference type="Proteomes" id="UP001179952"/>
    </source>
</evidence>
<feature type="compositionally biased region" description="Polar residues" evidence="8">
    <location>
        <begin position="94"/>
        <end position="105"/>
    </location>
</feature>